<protein>
    <submittedName>
        <fullName evidence="1">Uncharacterized protein</fullName>
    </submittedName>
</protein>
<evidence type="ECO:0000313" key="2">
    <source>
        <dbReference type="Proteomes" id="UP000585970"/>
    </source>
</evidence>
<gene>
    <name evidence="1" type="ORF">GGR08_001638</name>
</gene>
<reference evidence="1 2" key="1">
    <citation type="submission" date="2020-08" db="EMBL/GenBank/DDBJ databases">
        <title>Genomic Encyclopedia of Type Strains, Phase IV (KMG-IV): sequencing the most valuable type-strain genomes for metagenomic binning, comparative biology and taxonomic classification.</title>
        <authorList>
            <person name="Goeker M."/>
        </authorList>
    </citation>
    <scope>NUCLEOTIDE SEQUENCE [LARGE SCALE GENOMIC DNA]</scope>
    <source>
        <strain evidence="1 2">DSM 100694</strain>
    </source>
</reference>
<accession>A0A840E2Q7</accession>
<sequence length="68" mass="8010">MRKLDKYGMARYKSFCYVLFEAKTTADAQNRSLSISLSDQNCINKLWEIFQNIPVILLDPKIYFKNTL</sequence>
<keyword evidence="2" id="KW-1185">Reference proteome</keyword>
<dbReference type="AlphaFoldDB" id="A0A840E2Q7"/>
<name>A0A840E2Q7_9HYPH</name>
<proteinExistence type="predicted"/>
<dbReference type="Proteomes" id="UP000585970">
    <property type="component" value="Unassembled WGS sequence"/>
</dbReference>
<organism evidence="1 2">
    <name type="scientific">Bartonella fuyuanensis</name>
    <dbReference type="NCBI Taxonomy" id="1460968"/>
    <lineage>
        <taxon>Bacteria</taxon>
        <taxon>Pseudomonadati</taxon>
        <taxon>Pseudomonadota</taxon>
        <taxon>Alphaproteobacteria</taxon>
        <taxon>Hyphomicrobiales</taxon>
        <taxon>Bartonellaceae</taxon>
        <taxon>Bartonella</taxon>
    </lineage>
</organism>
<dbReference type="EMBL" id="JACIFE010000043">
    <property type="protein sequence ID" value="MBB4077307.1"/>
    <property type="molecule type" value="Genomic_DNA"/>
</dbReference>
<evidence type="ECO:0000313" key="1">
    <source>
        <dbReference type="EMBL" id="MBB4077307.1"/>
    </source>
</evidence>
<comment type="caution">
    <text evidence="1">The sequence shown here is derived from an EMBL/GenBank/DDBJ whole genome shotgun (WGS) entry which is preliminary data.</text>
</comment>